<dbReference type="NCBIfam" id="TIGR01571">
    <property type="entry name" value="A_thal_Cys_rich"/>
    <property type="match status" value="1"/>
</dbReference>
<keyword evidence="2" id="KW-0812">Transmembrane</keyword>
<dbReference type="PANTHER" id="PTHR15907">
    <property type="entry name" value="DUF614 FAMILY PROTEIN-RELATED"/>
    <property type="match status" value="1"/>
</dbReference>
<organism evidence="4">
    <name type="scientific">Anthurium amnicola</name>
    <dbReference type="NCBI Taxonomy" id="1678845"/>
    <lineage>
        <taxon>Eukaryota</taxon>
        <taxon>Viridiplantae</taxon>
        <taxon>Streptophyta</taxon>
        <taxon>Embryophyta</taxon>
        <taxon>Tracheophyta</taxon>
        <taxon>Spermatophyta</taxon>
        <taxon>Magnoliopsida</taxon>
        <taxon>Liliopsida</taxon>
        <taxon>Araceae</taxon>
        <taxon>Pothoideae</taxon>
        <taxon>Potheae</taxon>
        <taxon>Anthurium</taxon>
    </lineage>
</organism>
<dbReference type="InterPro" id="IPR006461">
    <property type="entry name" value="PLAC_motif_containing"/>
</dbReference>
<feature type="compositionally biased region" description="Pro residues" evidence="1">
    <location>
        <begin position="55"/>
        <end position="85"/>
    </location>
</feature>
<dbReference type="AlphaFoldDB" id="A0A1D1ZHJ9"/>
<keyword evidence="2" id="KW-0472">Membrane</keyword>
<feature type="chain" id="PRO_5008901003" evidence="3">
    <location>
        <begin position="20"/>
        <end position="313"/>
    </location>
</feature>
<evidence type="ECO:0000256" key="1">
    <source>
        <dbReference type="SAM" id="MobiDB-lite"/>
    </source>
</evidence>
<reference evidence="4" key="1">
    <citation type="submission" date="2015-07" db="EMBL/GenBank/DDBJ databases">
        <title>Transcriptome Assembly of Anthurium amnicola.</title>
        <authorList>
            <person name="Suzuki J."/>
        </authorList>
    </citation>
    <scope>NUCLEOTIDE SEQUENCE</scope>
</reference>
<feature type="compositionally biased region" description="Basic and acidic residues" evidence="1">
    <location>
        <begin position="42"/>
        <end position="54"/>
    </location>
</feature>
<feature type="region of interest" description="Disordered" evidence="1">
    <location>
        <begin position="36"/>
        <end position="139"/>
    </location>
</feature>
<keyword evidence="3" id="KW-0732">Signal</keyword>
<gene>
    <name evidence="4" type="primary">PCR6_1</name>
    <name evidence="4" type="ORF">g.29884</name>
</gene>
<sequence>WALLSLQSTLSLAVHHLLSSPPRSCLLQEATFRGCPTVSKEGPQRAEQMGRPRTEAPPPHGQPPPETPPPPPTPESNPPYPPPSPSLYSTQKPQEPPAPYPPTAKPPYPPPPQPVAYPPPSPTPQQATAGPQPPVFVSNASMGVAAPGIPVQLQLPQQYPPPTGMPGRVGPPGTAYWTTGLFDCRDDPMNAVMTFFFPCVTFGQIAEIVDEGRSACSTSGMMYGCVAFLIALPCLISCGYRTRLRAKFDLVEAPAPDWATHFLCECCALCQEYRELRNRGLDPAIGWHANIAKMQGAQQGVVMAPPMNQFMTG</sequence>
<evidence type="ECO:0000313" key="4">
    <source>
        <dbReference type="EMBL" id="JAT66205.1"/>
    </source>
</evidence>
<dbReference type="PRINTS" id="PR01217">
    <property type="entry name" value="PRICHEXTENSN"/>
</dbReference>
<feature type="signal peptide" evidence="3">
    <location>
        <begin position="1"/>
        <end position="19"/>
    </location>
</feature>
<keyword evidence="2" id="KW-1133">Transmembrane helix</keyword>
<dbReference type="Pfam" id="PF04749">
    <property type="entry name" value="PLAC8"/>
    <property type="match status" value="1"/>
</dbReference>
<protein>
    <submittedName>
        <fullName evidence="4">Protein PLANT CADMIUM RESISTANCE 6</fullName>
    </submittedName>
</protein>
<evidence type="ECO:0000256" key="2">
    <source>
        <dbReference type="SAM" id="Phobius"/>
    </source>
</evidence>
<proteinExistence type="predicted"/>
<name>A0A1D1ZHJ9_9ARAE</name>
<feature type="transmembrane region" description="Helical" evidence="2">
    <location>
        <begin position="221"/>
        <end position="240"/>
    </location>
</feature>
<dbReference type="EMBL" id="GDJX01001731">
    <property type="protein sequence ID" value="JAT66205.1"/>
    <property type="molecule type" value="Transcribed_RNA"/>
</dbReference>
<feature type="non-terminal residue" evidence="4">
    <location>
        <position position="1"/>
    </location>
</feature>
<feature type="compositionally biased region" description="Pro residues" evidence="1">
    <location>
        <begin position="94"/>
        <end position="123"/>
    </location>
</feature>
<evidence type="ECO:0000256" key="3">
    <source>
        <dbReference type="SAM" id="SignalP"/>
    </source>
</evidence>
<accession>A0A1D1ZHJ9</accession>